<dbReference type="GO" id="GO:0003677">
    <property type="term" value="F:DNA binding"/>
    <property type="evidence" value="ECO:0007669"/>
    <property type="project" value="UniProtKB-KW"/>
</dbReference>
<dbReference type="AlphaFoldDB" id="A0A1U7M887"/>
<dbReference type="Proteomes" id="UP000186112">
    <property type="component" value="Unassembled WGS sequence"/>
</dbReference>
<protein>
    <submittedName>
        <fullName evidence="3">HTH-type transcriptional repressor RghR</fullName>
    </submittedName>
</protein>
<sequence length="141" mass="16006">MKFGQKLKILREEQGLTQDDLAKMVGMSSKTISRYESGESNPRYPRIYDDLAKALKIDKLELLSDEDAFVLSIKEKFGSYDSNYASDLVNGMVGLMAGGDITDADKRVILETLQEAFIISKKENKKFIPKKFRVVDDENKE</sequence>
<dbReference type="PROSITE" id="PS50943">
    <property type="entry name" value="HTH_CROC1"/>
    <property type="match status" value="1"/>
</dbReference>
<feature type="domain" description="HTH cro/C1-type" evidence="2">
    <location>
        <begin position="7"/>
        <end position="62"/>
    </location>
</feature>
<keyword evidence="4" id="KW-1185">Reference proteome</keyword>
<dbReference type="SMART" id="SM00530">
    <property type="entry name" value="HTH_XRE"/>
    <property type="match status" value="1"/>
</dbReference>
<dbReference type="Pfam" id="PF01381">
    <property type="entry name" value="HTH_3"/>
    <property type="match status" value="1"/>
</dbReference>
<dbReference type="InterPro" id="IPR001387">
    <property type="entry name" value="Cro/C1-type_HTH"/>
</dbReference>
<accession>A0A1U7M887</accession>
<dbReference type="PANTHER" id="PTHR46558:SF4">
    <property type="entry name" value="DNA-BIDING PHAGE PROTEIN"/>
    <property type="match status" value="1"/>
</dbReference>
<dbReference type="PANTHER" id="PTHR46558">
    <property type="entry name" value="TRACRIPTIONAL REGULATORY PROTEIN-RELATED-RELATED"/>
    <property type="match status" value="1"/>
</dbReference>
<proteinExistence type="predicted"/>
<keyword evidence="1" id="KW-0238">DNA-binding</keyword>
<name>A0A1U7M887_TISCR</name>
<dbReference type="InterPro" id="IPR010982">
    <property type="entry name" value="Lambda_DNA-bd_dom_sf"/>
</dbReference>
<comment type="caution">
    <text evidence="3">The sequence shown here is derived from an EMBL/GenBank/DDBJ whole genome shotgun (WGS) entry which is preliminary data.</text>
</comment>
<evidence type="ECO:0000313" key="3">
    <source>
        <dbReference type="EMBL" id="OLS03495.1"/>
    </source>
</evidence>
<evidence type="ECO:0000256" key="1">
    <source>
        <dbReference type="ARBA" id="ARBA00023125"/>
    </source>
</evidence>
<dbReference type="SUPFAM" id="SSF47413">
    <property type="entry name" value="lambda repressor-like DNA-binding domains"/>
    <property type="match status" value="1"/>
</dbReference>
<evidence type="ECO:0000259" key="2">
    <source>
        <dbReference type="PROSITE" id="PS50943"/>
    </source>
</evidence>
<reference evidence="3 4" key="1">
    <citation type="submission" date="2016-02" db="EMBL/GenBank/DDBJ databases">
        <title>Genome sequence of Tissierella creatinophila DSM 6911.</title>
        <authorList>
            <person name="Poehlein A."/>
            <person name="Daniel R."/>
        </authorList>
    </citation>
    <scope>NUCLEOTIDE SEQUENCE [LARGE SCALE GENOMIC DNA]</scope>
    <source>
        <strain evidence="3 4">DSM 6911</strain>
    </source>
</reference>
<dbReference type="OrthoDB" id="6315255at2"/>
<evidence type="ECO:0000313" key="4">
    <source>
        <dbReference type="Proteomes" id="UP000186112"/>
    </source>
</evidence>
<dbReference type="RefSeq" id="WP_075724766.1">
    <property type="nucleotide sequence ID" value="NZ_LTDM01000006.1"/>
</dbReference>
<organism evidence="3 4">
    <name type="scientific">Tissierella creatinophila DSM 6911</name>
    <dbReference type="NCBI Taxonomy" id="1123403"/>
    <lineage>
        <taxon>Bacteria</taxon>
        <taxon>Bacillati</taxon>
        <taxon>Bacillota</taxon>
        <taxon>Tissierellia</taxon>
        <taxon>Tissierellales</taxon>
        <taxon>Tissierellaceae</taxon>
        <taxon>Tissierella</taxon>
    </lineage>
</organism>
<gene>
    <name evidence="3" type="primary">rghR</name>
    <name evidence="3" type="ORF">TICRE_04890</name>
</gene>
<dbReference type="CDD" id="cd00093">
    <property type="entry name" value="HTH_XRE"/>
    <property type="match status" value="1"/>
</dbReference>
<dbReference type="Gene3D" id="1.10.260.40">
    <property type="entry name" value="lambda repressor-like DNA-binding domains"/>
    <property type="match status" value="1"/>
</dbReference>
<dbReference type="EMBL" id="LTDM01000006">
    <property type="protein sequence ID" value="OLS03495.1"/>
    <property type="molecule type" value="Genomic_DNA"/>
</dbReference>